<dbReference type="EMBL" id="FNCP01000016">
    <property type="protein sequence ID" value="SDH66800.1"/>
    <property type="molecule type" value="Genomic_DNA"/>
</dbReference>
<reference evidence="2" key="1">
    <citation type="submission" date="2016-10" db="EMBL/GenBank/DDBJ databases">
        <authorList>
            <person name="Varghese N."/>
            <person name="Submissions S."/>
        </authorList>
    </citation>
    <scope>NUCLEOTIDE SEQUENCE [LARGE SCALE GENOMIC DNA]</scope>
    <source>
        <strain evidence="2">DSM 8344</strain>
    </source>
</reference>
<accession>A0A1G8EAP3</accession>
<evidence type="ECO:0000313" key="1">
    <source>
        <dbReference type="EMBL" id="SDH66800.1"/>
    </source>
</evidence>
<dbReference type="Proteomes" id="UP000198656">
    <property type="component" value="Unassembled WGS sequence"/>
</dbReference>
<sequence length="248" mass="28996">MLKQIEIDKVPKPYSKSLQLKRVNFFTSYLSSFERISPIDIIKSENTLQVIITLLYSYNNSETPAIISFPKESTNIEILNTPLVQMVPSIFKYYHFIINENKVIELYVKELRDETKEAFRILKDEKKIDSCLDKLIRNSNNNDHETVNIKAFQITNIESIIDSEKIAKVLYNKLFMYLLSQSVRYNGYFGINFPNWSKEEIENENDFILLASLFNRVCIIGSGEEWNSTHLIVSEPHEYIINCINNNS</sequence>
<dbReference type="AlphaFoldDB" id="A0A1G8EAP3"/>
<name>A0A1G8EAP3_9FIRM</name>
<gene>
    <name evidence="1" type="ORF">SAMN05443529_116101</name>
</gene>
<evidence type="ECO:0000313" key="2">
    <source>
        <dbReference type="Proteomes" id="UP000198656"/>
    </source>
</evidence>
<protein>
    <submittedName>
        <fullName evidence="1">Uncharacterized protein</fullName>
    </submittedName>
</protein>
<dbReference type="RefSeq" id="WP_092334302.1">
    <property type="nucleotide sequence ID" value="NZ_FNCP01000016.1"/>
</dbReference>
<keyword evidence="2" id="KW-1185">Reference proteome</keyword>
<dbReference type="OrthoDB" id="2080497at2"/>
<organism evidence="1 2">
    <name type="scientific">Desulfosporosinus hippei DSM 8344</name>
    <dbReference type="NCBI Taxonomy" id="1121419"/>
    <lineage>
        <taxon>Bacteria</taxon>
        <taxon>Bacillati</taxon>
        <taxon>Bacillota</taxon>
        <taxon>Clostridia</taxon>
        <taxon>Eubacteriales</taxon>
        <taxon>Desulfitobacteriaceae</taxon>
        <taxon>Desulfosporosinus</taxon>
    </lineage>
</organism>
<proteinExistence type="predicted"/>